<feature type="domain" description="Barstar (barnase inhibitor)" evidence="2">
    <location>
        <begin position="28"/>
        <end position="128"/>
    </location>
</feature>
<name>A0A101P7G5_9ACTN</name>
<gene>
    <name evidence="3" type="ORF">AQI95_15330</name>
</gene>
<dbReference type="EMBL" id="LMWN01000018">
    <property type="protein sequence ID" value="KUN06350.1"/>
    <property type="molecule type" value="Genomic_DNA"/>
</dbReference>
<dbReference type="Pfam" id="PF01337">
    <property type="entry name" value="Barstar"/>
    <property type="match status" value="1"/>
</dbReference>
<accession>A0A101P7G5</accession>
<dbReference type="Gene3D" id="3.30.370.10">
    <property type="entry name" value="Barstar-like"/>
    <property type="match status" value="1"/>
</dbReference>
<evidence type="ECO:0000256" key="1">
    <source>
        <dbReference type="ARBA" id="ARBA00006845"/>
    </source>
</evidence>
<protein>
    <submittedName>
        <fullName evidence="3">Barnase inhibitor</fullName>
    </submittedName>
</protein>
<organism evidence="3 4">
    <name type="scientific">Streptomyces yokosukanensis</name>
    <dbReference type="NCBI Taxonomy" id="67386"/>
    <lineage>
        <taxon>Bacteria</taxon>
        <taxon>Bacillati</taxon>
        <taxon>Actinomycetota</taxon>
        <taxon>Actinomycetes</taxon>
        <taxon>Kitasatosporales</taxon>
        <taxon>Streptomycetaceae</taxon>
        <taxon>Streptomyces</taxon>
    </lineage>
</organism>
<keyword evidence="4" id="KW-1185">Reference proteome</keyword>
<sequence length="159" mass="18032">MINTFVTLFWRKCLLTQAAKRLEDRGFRVIRLEAGQWNTERDMHRAIATALDFPDYYGRNLDALNDCLGDVACYGGYDDAPEGAGLVLVFTDYDRFATTCPRSAQVVLDIIADQARQAAVLRRRLICLVQSNDPQIRFEPVGAMPVLWNNDEALDARRC</sequence>
<dbReference type="InterPro" id="IPR035905">
    <property type="entry name" value="Barstar-like_sf"/>
</dbReference>
<dbReference type="Proteomes" id="UP000053127">
    <property type="component" value="Unassembled WGS sequence"/>
</dbReference>
<evidence type="ECO:0000259" key="2">
    <source>
        <dbReference type="Pfam" id="PF01337"/>
    </source>
</evidence>
<dbReference type="STRING" id="67386.AQI95_15330"/>
<evidence type="ECO:0000313" key="4">
    <source>
        <dbReference type="Proteomes" id="UP000053127"/>
    </source>
</evidence>
<comment type="similarity">
    <text evidence="1">Belongs to the barstar family.</text>
</comment>
<dbReference type="InterPro" id="IPR000468">
    <property type="entry name" value="Barstar"/>
</dbReference>
<comment type="caution">
    <text evidence="3">The sequence shown here is derived from an EMBL/GenBank/DDBJ whole genome shotgun (WGS) entry which is preliminary data.</text>
</comment>
<dbReference type="SUPFAM" id="SSF52038">
    <property type="entry name" value="Barstar-related"/>
    <property type="match status" value="1"/>
</dbReference>
<evidence type="ECO:0000313" key="3">
    <source>
        <dbReference type="EMBL" id="KUN06350.1"/>
    </source>
</evidence>
<reference evidence="3 4" key="1">
    <citation type="submission" date="2015-10" db="EMBL/GenBank/DDBJ databases">
        <title>Draft genome sequence of Streptomyces yokosukanensis DSM 40224, type strain for the species Streptomyces yokosukanensis.</title>
        <authorList>
            <person name="Ruckert C."/>
            <person name="Winkler A."/>
            <person name="Kalinowski J."/>
            <person name="Kampfer P."/>
            <person name="Glaeser S."/>
        </authorList>
    </citation>
    <scope>NUCLEOTIDE SEQUENCE [LARGE SCALE GENOMIC DNA]</scope>
    <source>
        <strain evidence="3 4">DSM 40224</strain>
    </source>
</reference>
<dbReference type="AlphaFoldDB" id="A0A101P7G5"/>
<proteinExistence type="inferred from homology"/>